<evidence type="ECO:0000256" key="5">
    <source>
        <dbReference type="PIRNR" id="PIRNR016255"/>
    </source>
</evidence>
<dbReference type="EMBL" id="FN649760">
    <property type="protein sequence ID" value="CBJ28055.1"/>
    <property type="molecule type" value="Genomic_DNA"/>
</dbReference>
<dbReference type="GO" id="GO:0003743">
    <property type="term" value="F:translation initiation factor activity"/>
    <property type="evidence" value="ECO:0007669"/>
    <property type="project" value="UniProtKB-UniRule"/>
</dbReference>
<evidence type="ECO:0000256" key="1">
    <source>
        <dbReference type="ARBA" id="ARBA00022490"/>
    </source>
</evidence>
<comment type="similarity">
    <text evidence="4 5">Belongs to the eIF-3 subunit E family.</text>
</comment>
<dbReference type="GO" id="GO:0001732">
    <property type="term" value="P:formation of cytoplasmic translation initiation complex"/>
    <property type="evidence" value="ECO:0007669"/>
    <property type="project" value="UniProtKB-UniRule"/>
</dbReference>
<proteinExistence type="inferred from homology"/>
<name>D7G8N1_ECTSI</name>
<comment type="subunit">
    <text evidence="4 5">Component of the eukaryotic translation initiation factor 3 (eIF-3) complex.</text>
</comment>
<evidence type="ECO:0000256" key="4">
    <source>
        <dbReference type="HAMAP-Rule" id="MF_03004"/>
    </source>
</evidence>
<keyword evidence="1 4" id="KW-0963">Cytoplasm</keyword>
<dbReference type="CDD" id="cd21378">
    <property type="entry name" value="eIF3E"/>
    <property type="match status" value="1"/>
</dbReference>
<dbReference type="Proteomes" id="UP000002630">
    <property type="component" value="Unassembled WGS sequence"/>
</dbReference>
<dbReference type="InterPro" id="IPR000717">
    <property type="entry name" value="PCI_dom"/>
</dbReference>
<dbReference type="Pfam" id="PF01399">
    <property type="entry name" value="PCI"/>
    <property type="match status" value="1"/>
</dbReference>
<dbReference type="eggNOG" id="KOG2758">
    <property type="taxonomic scope" value="Eukaryota"/>
</dbReference>
<dbReference type="OrthoDB" id="417252at2759"/>
<accession>D7G8N1</accession>
<dbReference type="GO" id="GO:0071540">
    <property type="term" value="C:eukaryotic translation initiation factor 3 complex, eIF3e"/>
    <property type="evidence" value="ECO:0007669"/>
    <property type="project" value="UniProtKB-UniRule"/>
</dbReference>
<dbReference type="SUPFAM" id="SSF46785">
    <property type="entry name" value="Winged helix' DNA-binding domain"/>
    <property type="match status" value="1"/>
</dbReference>
<feature type="domain" description="PCI" evidence="7">
    <location>
        <begin position="257"/>
        <end position="434"/>
    </location>
</feature>
<evidence type="ECO:0000256" key="3">
    <source>
        <dbReference type="ARBA" id="ARBA00022917"/>
    </source>
</evidence>
<evidence type="ECO:0000259" key="7">
    <source>
        <dbReference type="PROSITE" id="PS50250"/>
    </source>
</evidence>
<dbReference type="SMART" id="SM01186">
    <property type="entry name" value="eIF3_N"/>
    <property type="match status" value="1"/>
</dbReference>
<protein>
    <recommendedName>
        <fullName evidence="4 5">Eukaryotic translation initiation factor 3 subunit E</fullName>
        <shortName evidence="4">eIF3e</shortName>
    </recommendedName>
    <alternativeName>
        <fullName evidence="4">Eukaryotic translation initiation factor 3 subunit 6</fullName>
    </alternativeName>
</protein>
<comment type="function">
    <text evidence="4">Component of the eukaryotic translation initiation factor 3 (eIF-3) complex, which is involved in protein synthesis of a specialized repertoire of mRNAs and, together with other initiation factors, stimulates binding of mRNA and methionyl-tRNAi to the 40S ribosome. The eIF-3 complex specifically targets and initiates translation of a subset of mRNAs involved in cell proliferation.</text>
</comment>
<keyword evidence="2 4" id="KW-0396">Initiation factor</keyword>
<feature type="region of interest" description="Disordered" evidence="6">
    <location>
        <begin position="465"/>
        <end position="538"/>
    </location>
</feature>
<dbReference type="GO" id="GO:0016282">
    <property type="term" value="C:eukaryotic 43S preinitiation complex"/>
    <property type="evidence" value="ECO:0007669"/>
    <property type="project" value="UniProtKB-UniRule"/>
</dbReference>
<dbReference type="SMART" id="SM00088">
    <property type="entry name" value="PINT"/>
    <property type="match status" value="1"/>
</dbReference>
<dbReference type="GO" id="GO:0033290">
    <property type="term" value="C:eukaryotic 48S preinitiation complex"/>
    <property type="evidence" value="ECO:0007669"/>
    <property type="project" value="UniProtKB-UniRule"/>
</dbReference>
<evidence type="ECO:0000313" key="9">
    <source>
        <dbReference type="Proteomes" id="UP000002630"/>
    </source>
</evidence>
<dbReference type="PANTHER" id="PTHR10317">
    <property type="entry name" value="EUKARYOTIC TRANSLATION INITIATION FACTOR 3 SUBUNIT E"/>
    <property type="match status" value="1"/>
</dbReference>
<dbReference type="InterPro" id="IPR016650">
    <property type="entry name" value="eIF3e"/>
</dbReference>
<keyword evidence="3 4" id="KW-0648">Protein biosynthesis</keyword>
<dbReference type="InterPro" id="IPR019010">
    <property type="entry name" value="eIF3e_N"/>
</dbReference>
<dbReference type="AlphaFoldDB" id="D7G8N1"/>
<dbReference type="InterPro" id="IPR036390">
    <property type="entry name" value="WH_DNA-bd_sf"/>
</dbReference>
<sequence length="538" mass="59213">MSEAVEAVPASRTTSQYDLTRTISKYLDLHMMFPLLDFVEMSNIYPADQVAQARLDLLDGTNMSDYAMEIYKSLNSTDEDPPDMVERRAEVFARMSTLKDEAGILTEVFADKAVVEEAAVTQVDPASFTQQQLSVEKLIKEQNFTWKGIKGELGLEDSALESYYANAKFQSDCGDYVAAAAALKSYCDITQTPGVPGSGPNGMSALWGRLACEILVANWDGALTLLRELKSCIEFTNAPPLQQLQQRSWLLHWSLFVFFNHANGRDELVTLFFEEPFMQAIQTNCPWLLRYLVTAIILTKAGAGGGKYVMRDLMRVLEHEKHAYTDPVTEFLEGLQVSFDFDGAQARLVECERVLLSDFFLCNCADEFMEAARHFIFETYCRIHHKIDIGMLADKMGMEMEAAEKWIVDLIRGSKLDAKIDSRDNNVIMGGTFPSVYQQIMGKTKDLTVRSYTLVNMLKQLATDTANGVTPDPANYSGRGGGDWGSGRGRGRGRGGGGRSGGRGGDRGGGGGRGSSGGGDRGYQGRGGGRNSSRGGDW</sequence>
<organism evidence="8 9">
    <name type="scientific">Ectocarpus siliculosus</name>
    <name type="common">Brown alga</name>
    <name type="synonym">Conferva siliculosa</name>
    <dbReference type="NCBI Taxonomy" id="2880"/>
    <lineage>
        <taxon>Eukaryota</taxon>
        <taxon>Sar</taxon>
        <taxon>Stramenopiles</taxon>
        <taxon>Ochrophyta</taxon>
        <taxon>PX clade</taxon>
        <taxon>Phaeophyceae</taxon>
        <taxon>Ectocarpales</taxon>
        <taxon>Ectocarpaceae</taxon>
        <taxon>Ectocarpus</taxon>
    </lineage>
</organism>
<dbReference type="InParanoid" id="D7G8N1"/>
<comment type="subcellular location">
    <subcellularLocation>
        <location evidence="4 5">Cytoplasm</location>
    </subcellularLocation>
</comment>
<gene>
    <name evidence="8" type="primary">EIF3e</name>
    <name evidence="8" type="ORF">Esi_0091_0008</name>
</gene>
<reference evidence="8 9" key="1">
    <citation type="journal article" date="2010" name="Nature">
        <title>The Ectocarpus genome and the independent evolution of multicellularity in brown algae.</title>
        <authorList>
            <person name="Cock J.M."/>
            <person name="Sterck L."/>
            <person name="Rouze P."/>
            <person name="Scornet D."/>
            <person name="Allen A.E."/>
            <person name="Amoutzias G."/>
            <person name="Anthouard V."/>
            <person name="Artiguenave F."/>
            <person name="Aury J.M."/>
            <person name="Badger J.H."/>
            <person name="Beszteri B."/>
            <person name="Billiau K."/>
            <person name="Bonnet E."/>
            <person name="Bothwell J.H."/>
            <person name="Bowler C."/>
            <person name="Boyen C."/>
            <person name="Brownlee C."/>
            <person name="Carrano C.J."/>
            <person name="Charrier B."/>
            <person name="Cho G.Y."/>
            <person name="Coelho S.M."/>
            <person name="Collen J."/>
            <person name="Corre E."/>
            <person name="Da Silva C."/>
            <person name="Delage L."/>
            <person name="Delaroque N."/>
            <person name="Dittami S.M."/>
            <person name="Doulbeau S."/>
            <person name="Elias M."/>
            <person name="Farnham G."/>
            <person name="Gachon C.M."/>
            <person name="Gschloessl B."/>
            <person name="Heesch S."/>
            <person name="Jabbari K."/>
            <person name="Jubin C."/>
            <person name="Kawai H."/>
            <person name="Kimura K."/>
            <person name="Kloareg B."/>
            <person name="Kupper F.C."/>
            <person name="Lang D."/>
            <person name="Le Bail A."/>
            <person name="Leblanc C."/>
            <person name="Lerouge P."/>
            <person name="Lohr M."/>
            <person name="Lopez P.J."/>
            <person name="Martens C."/>
            <person name="Maumus F."/>
            <person name="Michel G."/>
            <person name="Miranda-Saavedra D."/>
            <person name="Morales J."/>
            <person name="Moreau H."/>
            <person name="Motomura T."/>
            <person name="Nagasato C."/>
            <person name="Napoli C.A."/>
            <person name="Nelson D.R."/>
            <person name="Nyvall-Collen P."/>
            <person name="Peters A.F."/>
            <person name="Pommier C."/>
            <person name="Potin P."/>
            <person name="Poulain J."/>
            <person name="Quesneville H."/>
            <person name="Read B."/>
            <person name="Rensing S.A."/>
            <person name="Ritter A."/>
            <person name="Rousvoal S."/>
            <person name="Samanta M."/>
            <person name="Samson G."/>
            <person name="Schroeder D.C."/>
            <person name="Segurens B."/>
            <person name="Strittmatter M."/>
            <person name="Tonon T."/>
            <person name="Tregear J.W."/>
            <person name="Valentin K."/>
            <person name="von Dassow P."/>
            <person name="Yamagishi T."/>
            <person name="Van de Peer Y."/>
            <person name="Wincker P."/>
        </authorList>
    </citation>
    <scope>NUCLEOTIDE SEQUENCE [LARGE SCALE GENOMIC DNA]</scope>
    <source>
        <strain evidence="9">Ec32 / CCAP1310/4</strain>
    </source>
</reference>
<feature type="compositionally biased region" description="Gly residues" evidence="6">
    <location>
        <begin position="478"/>
        <end position="530"/>
    </location>
</feature>
<dbReference type="PROSITE" id="PS50250">
    <property type="entry name" value="PCI"/>
    <property type="match status" value="1"/>
</dbReference>
<dbReference type="Pfam" id="PF09440">
    <property type="entry name" value="eIF3_N"/>
    <property type="match status" value="1"/>
</dbReference>
<evidence type="ECO:0000313" key="8">
    <source>
        <dbReference type="EMBL" id="CBJ28055.1"/>
    </source>
</evidence>
<dbReference type="STRING" id="2880.D7G8N1"/>
<dbReference type="PIRSF" id="PIRSF016255">
    <property type="entry name" value="eIF3e_su6"/>
    <property type="match status" value="1"/>
</dbReference>
<keyword evidence="9" id="KW-1185">Reference proteome</keyword>
<evidence type="ECO:0000256" key="2">
    <source>
        <dbReference type="ARBA" id="ARBA00022540"/>
    </source>
</evidence>
<evidence type="ECO:0000256" key="6">
    <source>
        <dbReference type="SAM" id="MobiDB-lite"/>
    </source>
</evidence>
<dbReference type="HAMAP" id="MF_03004">
    <property type="entry name" value="eIF3e"/>
    <property type="match status" value="1"/>
</dbReference>